<accession>A0A6L2KX61</accession>
<dbReference type="EMBL" id="BKCJ010003305">
    <property type="protein sequence ID" value="GEU54263.1"/>
    <property type="molecule type" value="Genomic_DNA"/>
</dbReference>
<evidence type="ECO:0000256" key="1">
    <source>
        <dbReference type="SAM" id="MobiDB-lite"/>
    </source>
</evidence>
<evidence type="ECO:0008006" key="3">
    <source>
        <dbReference type="Google" id="ProtNLM"/>
    </source>
</evidence>
<organism evidence="2">
    <name type="scientific">Tanacetum cinerariifolium</name>
    <name type="common">Dalmatian daisy</name>
    <name type="synonym">Chrysanthemum cinerariifolium</name>
    <dbReference type="NCBI Taxonomy" id="118510"/>
    <lineage>
        <taxon>Eukaryota</taxon>
        <taxon>Viridiplantae</taxon>
        <taxon>Streptophyta</taxon>
        <taxon>Embryophyta</taxon>
        <taxon>Tracheophyta</taxon>
        <taxon>Spermatophyta</taxon>
        <taxon>Magnoliopsida</taxon>
        <taxon>eudicotyledons</taxon>
        <taxon>Gunneridae</taxon>
        <taxon>Pentapetalae</taxon>
        <taxon>asterids</taxon>
        <taxon>campanulids</taxon>
        <taxon>Asterales</taxon>
        <taxon>Asteraceae</taxon>
        <taxon>Asteroideae</taxon>
        <taxon>Anthemideae</taxon>
        <taxon>Anthemidinae</taxon>
        <taxon>Tanacetum</taxon>
    </lineage>
</organism>
<gene>
    <name evidence="2" type="ORF">Tci_026241</name>
</gene>
<protein>
    <recommendedName>
        <fullName evidence="3">Reverse transcriptase Ty1/copia-type domain-containing protein</fullName>
    </recommendedName>
</protein>
<feature type="compositionally biased region" description="Basic and acidic residues" evidence="1">
    <location>
        <begin position="285"/>
        <end position="303"/>
    </location>
</feature>
<dbReference type="PANTHER" id="PTHR11439">
    <property type="entry name" value="GAG-POL-RELATED RETROTRANSPOSON"/>
    <property type="match status" value="1"/>
</dbReference>
<feature type="region of interest" description="Disordered" evidence="1">
    <location>
        <begin position="895"/>
        <end position="921"/>
    </location>
</feature>
<proteinExistence type="predicted"/>
<sequence length="1069" mass="122711">MPITSVEDKDQRRLEVKARSTLMMGIPNEHQLKFNSIKDVKQLLKAVEKRFGGNAATKKTQRNLFIQQYENFTASSSEILDQTFDRLQKPMDLRWQMAMLTIRARRFLKKIGRKLTVNGKETIRFDKINVECYNYHIRGHFARECRAPKNRTTSTRKAQAGEGPSFALMAYTSTSSDSKKYELMLLGYKTGLESVEERLKFFKTNESIYLEDDEQKDLTQPKIEKKIVRPSFVKKEFVKAKQEKSTRKIVKQAKNHRQNTHSPRGNQRNWNNMMSQKLGSNFEMFNDKDPSEGSECKDQEKDANTNSTNNFNTVSLTVNSVGLNELLFDPNMPALEDISIFNFLNNDEDDDAMAHMNNLDTTIQVSPTPTIRIHKDRRLNQVIGDLHSATQTRQINIKEEVCVCQPTGFEDLDFSDRVYKVEKALILFIIRHKGDILLVQVYVDDIIFGSTKKELLKQKNDGIFISQDKYVVEISKKFGITEFKTASTPIETQKPLLKDEDGKEVDVYMYRSMISSLMYLTSSRPDIMFAVCACSRYQVNPKVSHLHAVKRSFREAHIHARVDGKKAIISETTIRRDLQFANDEVVECLPNSTIFKQIDLMGYEKLDDTLVRAATTVSSLEAEQDSGNIDKTQSKATPNESSSQGTDLGGGSRDNTLQSDEDRLKLNELMELCTNLQGRVLDLEQTKTTQANEIDSLKRMGRICDIDADEGIALVSTHDDAEMFDAHKYLGGKEAFVARQNLKHTKPKAKAKGIVFHEPEESTTTTTTIKPKPKSQDKSKAIMIEEHVKPKKKDQIKLDEEFALSLMLQRFDKEDLKDLYKLVNAKYGSTRPVEDLDLLLWGDLKTMFEPHVEDKVWKMQQRYNVVNWKLYDFCGSLYKKTSVIGKNPILTTAEQFATSPTKKKKPPRNRQKRTIQSDDAPRQTAWTIKKEIPLAKAWRVISKIASMVTRGSKMAFGVRFWSTWKGKQNSTVFEHTLWYAKNGRRVGDEDRAMIHYEFKTDLPFKLRHCWEILKDSSKWQEIELPNFSIESGGSKRHKSSGSSSFNTETEEACINLNTNVCENNEDEVE</sequence>
<feature type="region of interest" description="Disordered" evidence="1">
    <location>
        <begin position="621"/>
        <end position="658"/>
    </location>
</feature>
<feature type="compositionally biased region" description="Polar residues" evidence="1">
    <location>
        <begin position="621"/>
        <end position="646"/>
    </location>
</feature>
<dbReference type="PANTHER" id="PTHR11439:SF483">
    <property type="entry name" value="PEPTIDE SYNTHASE GLIP-LIKE, PUTATIVE (AFU_ORTHOLOGUE AFUA_3G12920)-RELATED"/>
    <property type="match status" value="1"/>
</dbReference>
<dbReference type="AlphaFoldDB" id="A0A6L2KX61"/>
<feature type="region of interest" description="Disordered" evidence="1">
    <location>
        <begin position="244"/>
        <end position="312"/>
    </location>
</feature>
<comment type="caution">
    <text evidence="2">The sequence shown here is derived from an EMBL/GenBank/DDBJ whole genome shotgun (WGS) entry which is preliminary data.</text>
</comment>
<feature type="compositionally biased region" description="Polar residues" evidence="1">
    <location>
        <begin position="260"/>
        <end position="279"/>
    </location>
</feature>
<feature type="compositionally biased region" description="Basic residues" evidence="1">
    <location>
        <begin position="247"/>
        <end position="259"/>
    </location>
</feature>
<feature type="compositionally biased region" description="Basic residues" evidence="1">
    <location>
        <begin position="901"/>
        <end position="913"/>
    </location>
</feature>
<evidence type="ECO:0000313" key="2">
    <source>
        <dbReference type="EMBL" id="GEU54263.1"/>
    </source>
</evidence>
<reference evidence="2" key="1">
    <citation type="journal article" date="2019" name="Sci. Rep.">
        <title>Draft genome of Tanacetum cinerariifolium, the natural source of mosquito coil.</title>
        <authorList>
            <person name="Yamashiro T."/>
            <person name="Shiraishi A."/>
            <person name="Satake H."/>
            <person name="Nakayama K."/>
        </authorList>
    </citation>
    <scope>NUCLEOTIDE SEQUENCE</scope>
</reference>
<name>A0A6L2KX61_TANCI</name>